<name>A0A6C0LV05_9ZZZZ</name>
<feature type="transmembrane region" description="Helical" evidence="1">
    <location>
        <begin position="65"/>
        <end position="88"/>
    </location>
</feature>
<proteinExistence type="predicted"/>
<keyword evidence="1" id="KW-1133">Transmembrane helix</keyword>
<evidence type="ECO:0008006" key="3">
    <source>
        <dbReference type="Google" id="ProtNLM"/>
    </source>
</evidence>
<accession>A0A6C0LV05</accession>
<dbReference type="EMBL" id="MN740564">
    <property type="protein sequence ID" value="QHU33845.1"/>
    <property type="molecule type" value="Genomic_DNA"/>
</dbReference>
<keyword evidence="1" id="KW-0812">Transmembrane</keyword>
<organism evidence="2">
    <name type="scientific">viral metagenome</name>
    <dbReference type="NCBI Taxonomy" id="1070528"/>
    <lineage>
        <taxon>unclassified sequences</taxon>
        <taxon>metagenomes</taxon>
        <taxon>organismal metagenomes</taxon>
    </lineage>
</organism>
<evidence type="ECO:0000256" key="1">
    <source>
        <dbReference type="SAM" id="Phobius"/>
    </source>
</evidence>
<reference evidence="2" key="1">
    <citation type="journal article" date="2020" name="Nature">
        <title>Giant virus diversity and host interactions through global metagenomics.</title>
        <authorList>
            <person name="Schulz F."/>
            <person name="Roux S."/>
            <person name="Paez-Espino D."/>
            <person name="Jungbluth S."/>
            <person name="Walsh D.A."/>
            <person name="Denef V.J."/>
            <person name="McMahon K.D."/>
            <person name="Konstantinidis K.T."/>
            <person name="Eloe-Fadrosh E.A."/>
            <person name="Kyrpides N.C."/>
            <person name="Woyke T."/>
        </authorList>
    </citation>
    <scope>NUCLEOTIDE SEQUENCE</scope>
    <source>
        <strain evidence="2">GVMAG-S-1016704-142</strain>
    </source>
</reference>
<feature type="transmembrane region" description="Helical" evidence="1">
    <location>
        <begin position="20"/>
        <end position="44"/>
    </location>
</feature>
<dbReference type="AlphaFoldDB" id="A0A6C0LV05"/>
<evidence type="ECO:0000313" key="2">
    <source>
        <dbReference type="EMBL" id="QHU33845.1"/>
    </source>
</evidence>
<keyword evidence="1" id="KW-0472">Membrane</keyword>
<protein>
    <recommendedName>
        <fullName evidence="3">Transmembrane protein</fullName>
    </recommendedName>
</protein>
<sequence>MSDFGDFQANVGKVSASVRLISAYIFGGIFCLIGLFLVVGGFFQKPDDPEIEKCSDDDICKSSRIYMIIGGFVMVAVAIIAIVVSRWWKKQTETNRAAAQIGGAATEISLLRNLLSR</sequence>